<evidence type="ECO:0000313" key="2">
    <source>
        <dbReference type="Proteomes" id="UP000294881"/>
    </source>
</evidence>
<protein>
    <submittedName>
        <fullName evidence="1">Uncharacterized protein DUF3987</fullName>
    </submittedName>
</protein>
<comment type="caution">
    <text evidence="1">The sequence shown here is derived from an EMBL/GenBank/DDBJ whole genome shotgun (WGS) entry which is preliminary data.</text>
</comment>
<dbReference type="Pfam" id="PF13148">
    <property type="entry name" value="DUF3987"/>
    <property type="match status" value="1"/>
</dbReference>
<dbReference type="AlphaFoldDB" id="A0A4R2GDC2"/>
<proteinExistence type="predicted"/>
<accession>A0A4R2GDC2</accession>
<gene>
    <name evidence="1" type="ORF">EV666_1511</name>
</gene>
<dbReference type="EMBL" id="SLWL01000051">
    <property type="protein sequence ID" value="TCO06085.1"/>
    <property type="molecule type" value="Genomic_DNA"/>
</dbReference>
<feature type="non-terminal residue" evidence="1">
    <location>
        <position position="1"/>
    </location>
</feature>
<evidence type="ECO:0000313" key="1">
    <source>
        <dbReference type="EMBL" id="TCO06085.1"/>
    </source>
</evidence>
<name>A0A4R2GDC2_9HYPH</name>
<dbReference type="InterPro" id="IPR025048">
    <property type="entry name" value="DUF3987"/>
</dbReference>
<organism evidence="1 2">
    <name type="scientific">Camelimonas lactis</name>
    <dbReference type="NCBI Taxonomy" id="659006"/>
    <lineage>
        <taxon>Bacteria</taxon>
        <taxon>Pseudomonadati</taxon>
        <taxon>Pseudomonadota</taxon>
        <taxon>Alphaproteobacteria</taxon>
        <taxon>Hyphomicrobiales</taxon>
        <taxon>Chelatococcaceae</taxon>
        <taxon>Camelimonas</taxon>
    </lineage>
</organism>
<dbReference type="RefSeq" id="WP_132011050.1">
    <property type="nucleotide sequence ID" value="NZ_SLWL01000051.1"/>
</dbReference>
<reference evidence="1 2" key="1">
    <citation type="submission" date="2019-03" db="EMBL/GenBank/DDBJ databases">
        <title>Genomic Encyclopedia of Type Strains, Phase IV (KMG-IV): sequencing the most valuable type-strain genomes for metagenomic binning, comparative biology and taxonomic classification.</title>
        <authorList>
            <person name="Goeker M."/>
        </authorList>
    </citation>
    <scope>NUCLEOTIDE SEQUENCE [LARGE SCALE GENOMIC DNA]</scope>
    <source>
        <strain evidence="1 2">DSM 22958</strain>
    </source>
</reference>
<sequence length="509" mass="53945">EHGATPIDLVAEFGGAPDTRASAFWLCERMSVSPESLGWEQRQPVTISFGKSLPAPVPANDDDEDAEPVYIEDAPVAGLPVSLCYPPGAVGDFARFITDVARFPSPPLALAGALALTAALIGRRYKGPTGLRSNVYLVGLADSGHGKDITLRAPVAIAGSTPAGDRVIDKFFIDDLASVQGLATRLRKDPAGVLQIDEFGKWLGAITSRKAPPHKETLALAVLQLTGAASGTWGGAERAAGNMARVHNPCVSIHGVTTPSTFWAALSGGNISEGLLGRLIVIDAGNAPPAKVRRPAASLDEIPPALIEHVEALIGGNIGGNLFGLNASGERKPAAVLTAAYGPGVEDLFESFDDRIRAEHKKTDAELRPLLTRVGENAARLALIVSVGCSPGDPVITAEIQTWANAVAEASYRTIAAGAADNVADNDRQQDYLRIRNYITKKGAEGITTRMLIKQVKGRIERRQLDDILDLLQTAGEVVYGEAVASSGQKRVRWWAADHRPEVVKQVER</sequence>
<keyword evidence="2" id="KW-1185">Reference proteome</keyword>
<dbReference type="Proteomes" id="UP000294881">
    <property type="component" value="Unassembled WGS sequence"/>
</dbReference>
<dbReference type="OrthoDB" id="9763644at2"/>